<gene>
    <name evidence="6" type="primary">cynR</name>
    <name evidence="6" type="ORF">KIH27_06730</name>
</gene>
<dbReference type="Pfam" id="PF00126">
    <property type="entry name" value="HTH_1"/>
    <property type="match status" value="1"/>
</dbReference>
<evidence type="ECO:0000256" key="3">
    <source>
        <dbReference type="ARBA" id="ARBA00023125"/>
    </source>
</evidence>
<evidence type="ECO:0000256" key="1">
    <source>
        <dbReference type="ARBA" id="ARBA00009437"/>
    </source>
</evidence>
<keyword evidence="7" id="KW-1185">Reference proteome</keyword>
<feature type="domain" description="HTH lysR-type" evidence="5">
    <location>
        <begin position="1"/>
        <end position="58"/>
    </location>
</feature>
<evidence type="ECO:0000259" key="5">
    <source>
        <dbReference type="PROSITE" id="PS50931"/>
    </source>
</evidence>
<dbReference type="InterPro" id="IPR036390">
    <property type="entry name" value="WH_DNA-bd_sf"/>
</dbReference>
<dbReference type="InterPro" id="IPR050950">
    <property type="entry name" value="HTH-type_LysR_regulators"/>
</dbReference>
<sequence length="296" mass="32675">MELRHLHYLLAVAEHGNFTRAAEDLHLSQPTLSQQIRQLERFVGLPLLDRSGRTVRLTDAGEVYARHGRRMLSELAAAEHAVQDVTDLSRGHLRLAVTPTFTTYLVGPLIADMHTRHPGISFDLTETTQDRIEVQLLADEIDLGIAFAPARLPGLDVTALYAETLSLVVAAGGSPTDRPIPVQDLARRDVALLTVDFATRGHIDAYLLDNQVRPRTVFEANSAQAVIEIVQRTALGTILPDAITHDHHGLDRIALEPALTRTVMLMRRDGAYHSSASQAFTELTTEWVRARGYPAP</sequence>
<keyword evidence="2" id="KW-0805">Transcription regulation</keyword>
<dbReference type="PRINTS" id="PR00039">
    <property type="entry name" value="HTHLYSR"/>
</dbReference>
<proteinExistence type="inferred from homology"/>
<organism evidence="6 7">
    <name type="scientific">Mycolicibacter acidiphilus</name>
    <dbReference type="NCBI Taxonomy" id="2835306"/>
    <lineage>
        <taxon>Bacteria</taxon>
        <taxon>Bacillati</taxon>
        <taxon>Actinomycetota</taxon>
        <taxon>Actinomycetes</taxon>
        <taxon>Mycobacteriales</taxon>
        <taxon>Mycobacteriaceae</taxon>
        <taxon>Mycolicibacter</taxon>
    </lineage>
</organism>
<evidence type="ECO:0000313" key="6">
    <source>
        <dbReference type="EMBL" id="MBS9533284.1"/>
    </source>
</evidence>
<dbReference type="InterPro" id="IPR036388">
    <property type="entry name" value="WH-like_DNA-bd_sf"/>
</dbReference>
<dbReference type="PANTHER" id="PTHR30419">
    <property type="entry name" value="HTH-TYPE TRANSCRIPTIONAL REGULATOR YBHD"/>
    <property type="match status" value="1"/>
</dbReference>
<dbReference type="SUPFAM" id="SSF46785">
    <property type="entry name" value="Winged helix' DNA-binding domain"/>
    <property type="match status" value="1"/>
</dbReference>
<keyword evidence="4" id="KW-0804">Transcription</keyword>
<dbReference type="Pfam" id="PF03466">
    <property type="entry name" value="LysR_substrate"/>
    <property type="match status" value="1"/>
</dbReference>
<dbReference type="Gene3D" id="1.10.10.10">
    <property type="entry name" value="Winged helix-like DNA-binding domain superfamily/Winged helix DNA-binding domain"/>
    <property type="match status" value="1"/>
</dbReference>
<dbReference type="EMBL" id="JAHCLR010000008">
    <property type="protein sequence ID" value="MBS9533284.1"/>
    <property type="molecule type" value="Genomic_DNA"/>
</dbReference>
<name>A0ABS5RK19_9MYCO</name>
<keyword evidence="3" id="KW-0238">DNA-binding</keyword>
<dbReference type="Gene3D" id="3.40.190.290">
    <property type="match status" value="1"/>
</dbReference>
<evidence type="ECO:0000256" key="4">
    <source>
        <dbReference type="ARBA" id="ARBA00023163"/>
    </source>
</evidence>
<dbReference type="InterPro" id="IPR000847">
    <property type="entry name" value="LysR_HTH_N"/>
</dbReference>
<comment type="similarity">
    <text evidence="1">Belongs to the LysR transcriptional regulatory family.</text>
</comment>
<protein>
    <submittedName>
        <fullName evidence="6">Transcriptional regulator CynR</fullName>
    </submittedName>
</protein>
<dbReference type="InterPro" id="IPR005119">
    <property type="entry name" value="LysR_subst-bd"/>
</dbReference>
<reference evidence="6 7" key="1">
    <citation type="submission" date="2021-05" db="EMBL/GenBank/DDBJ databases">
        <title>Mycobacterium acidophilum sp. nov., an extremely acid-tolerant member of the genus Mycobacterium.</title>
        <authorList>
            <person name="Xia J."/>
        </authorList>
    </citation>
    <scope>NUCLEOTIDE SEQUENCE [LARGE SCALE GENOMIC DNA]</scope>
    <source>
        <strain evidence="6 7">M1</strain>
    </source>
</reference>
<dbReference type="PROSITE" id="PS50931">
    <property type="entry name" value="HTH_LYSR"/>
    <property type="match status" value="1"/>
</dbReference>
<evidence type="ECO:0000256" key="2">
    <source>
        <dbReference type="ARBA" id="ARBA00023015"/>
    </source>
</evidence>
<dbReference type="SUPFAM" id="SSF53850">
    <property type="entry name" value="Periplasmic binding protein-like II"/>
    <property type="match status" value="1"/>
</dbReference>
<accession>A0ABS5RK19</accession>
<dbReference type="RefSeq" id="WP_214092243.1">
    <property type="nucleotide sequence ID" value="NZ_JAHCLR010000008.1"/>
</dbReference>
<comment type="caution">
    <text evidence="6">The sequence shown here is derived from an EMBL/GenBank/DDBJ whole genome shotgun (WGS) entry which is preliminary data.</text>
</comment>
<evidence type="ECO:0000313" key="7">
    <source>
        <dbReference type="Proteomes" id="UP001519535"/>
    </source>
</evidence>
<dbReference type="Proteomes" id="UP001519535">
    <property type="component" value="Unassembled WGS sequence"/>
</dbReference>
<dbReference type="NCBIfam" id="NF008416">
    <property type="entry name" value="PRK11242.1"/>
    <property type="match status" value="1"/>
</dbReference>